<evidence type="ECO:0000313" key="7">
    <source>
        <dbReference type="EMBL" id="SMG48978.1"/>
    </source>
</evidence>
<dbReference type="Pfam" id="PF01497">
    <property type="entry name" value="Peripla_BP_2"/>
    <property type="match status" value="1"/>
</dbReference>
<keyword evidence="1" id="KW-0805">Transcription regulation</keyword>
<evidence type="ECO:0000313" key="8">
    <source>
        <dbReference type="Proteomes" id="UP000193834"/>
    </source>
</evidence>
<dbReference type="InterPro" id="IPR009057">
    <property type="entry name" value="Homeodomain-like_sf"/>
</dbReference>
<dbReference type="PANTHER" id="PTHR43280:SF28">
    <property type="entry name" value="HTH-TYPE TRANSCRIPTIONAL ACTIVATOR RHAS"/>
    <property type="match status" value="1"/>
</dbReference>
<dbReference type="GO" id="GO:0043565">
    <property type="term" value="F:sequence-specific DNA binding"/>
    <property type="evidence" value="ECO:0007669"/>
    <property type="project" value="InterPro"/>
</dbReference>
<dbReference type="GO" id="GO:0003700">
    <property type="term" value="F:DNA-binding transcription factor activity"/>
    <property type="evidence" value="ECO:0007669"/>
    <property type="project" value="InterPro"/>
</dbReference>
<dbReference type="PROSITE" id="PS00041">
    <property type="entry name" value="HTH_ARAC_FAMILY_1"/>
    <property type="match status" value="1"/>
</dbReference>
<keyword evidence="3" id="KW-0804">Transcription</keyword>
<sequence length="567" mass="65291">MTINQGFIPRITCCKNADMVQEAPVGDAFSPDRDITVRLWSTAMIKLRAGEQCEGQLNTSYAVAVLLYGAGTLLRDQMAARLKQDQVYVAKPGSTLQLIADEGEELAVAVLRWSFYHEPFHASRQLQEVEDADWLPGQIELEPSGAIAERCRNIIEHHRDIDPLLRWHAQVEMQELLLGVAQAIRQLEKPVSTGSLEHARTYIEQHFHEELTTDHLARIAELSPKYFVDSFKKEYGLSAITYITELRMARAKQLMLRSDKLLRDIAHEVGYEDEFYFSRKFKKMHGSSPSQFMRRRRCRKIAIYGCHSIIGYVLPLHIIPFAAPMHPKWTGYYMERIGVDIPYHLHVYHGTDYQPDNIEQLIRIRPDVIVCRSTLKRTVKERLGALAQVIELPEFKNNSWRCGLMALAETLGETAEAERWLQAYDRKVKKCRSSLSSCRQGATIVCLRMHKRELFLYTNQGIEDVVYGDLGMVKPDALRSYDVEQPITLQQLEKLDCDLALLLVRQETETLEHWSRLQRSSEWLSLDLVRKERVLQVSSSPWREYSPEAMLRMLEQATALLSGKCPC</sequence>
<keyword evidence="2 7" id="KW-0238">DNA-binding</keyword>
<dbReference type="SUPFAM" id="SSF46689">
    <property type="entry name" value="Homeodomain-like"/>
    <property type="match status" value="2"/>
</dbReference>
<feature type="transmembrane region" description="Helical" evidence="4">
    <location>
        <begin position="301"/>
        <end position="323"/>
    </location>
</feature>
<dbReference type="SMART" id="SM00342">
    <property type="entry name" value="HTH_ARAC"/>
    <property type="match status" value="1"/>
</dbReference>
<keyword evidence="4" id="KW-1133">Transmembrane helix</keyword>
<dbReference type="PROSITE" id="PS01124">
    <property type="entry name" value="HTH_ARAC_FAMILY_2"/>
    <property type="match status" value="1"/>
</dbReference>
<evidence type="ECO:0000256" key="1">
    <source>
        <dbReference type="ARBA" id="ARBA00023015"/>
    </source>
</evidence>
<evidence type="ECO:0000256" key="3">
    <source>
        <dbReference type="ARBA" id="ARBA00023163"/>
    </source>
</evidence>
<organism evidence="7 8">
    <name type="scientific">Paenibacillus aquistagni</name>
    <dbReference type="NCBI Taxonomy" id="1852522"/>
    <lineage>
        <taxon>Bacteria</taxon>
        <taxon>Bacillati</taxon>
        <taxon>Bacillota</taxon>
        <taxon>Bacilli</taxon>
        <taxon>Bacillales</taxon>
        <taxon>Paenibacillaceae</taxon>
        <taxon>Paenibacillus</taxon>
    </lineage>
</organism>
<name>A0A1X7L543_9BACL</name>
<dbReference type="PROSITE" id="PS50983">
    <property type="entry name" value="FE_B12_PBP"/>
    <property type="match status" value="1"/>
</dbReference>
<dbReference type="STRING" id="1852522.SAMN06295960_2997"/>
<dbReference type="InterPro" id="IPR018062">
    <property type="entry name" value="HTH_AraC-typ_CS"/>
</dbReference>
<dbReference type="InterPro" id="IPR018060">
    <property type="entry name" value="HTH_AraC"/>
</dbReference>
<evidence type="ECO:0000259" key="5">
    <source>
        <dbReference type="PROSITE" id="PS01124"/>
    </source>
</evidence>
<dbReference type="InterPro" id="IPR020449">
    <property type="entry name" value="Tscrpt_reg_AraC-type_HTH"/>
</dbReference>
<keyword evidence="4" id="KW-0812">Transmembrane</keyword>
<evidence type="ECO:0000256" key="4">
    <source>
        <dbReference type="SAM" id="Phobius"/>
    </source>
</evidence>
<dbReference type="PANTHER" id="PTHR43280">
    <property type="entry name" value="ARAC-FAMILY TRANSCRIPTIONAL REGULATOR"/>
    <property type="match status" value="1"/>
</dbReference>
<dbReference type="RefSeq" id="WP_176228939.1">
    <property type="nucleotide sequence ID" value="NZ_FXAZ01000004.1"/>
</dbReference>
<dbReference type="PRINTS" id="PR00032">
    <property type="entry name" value="HTHARAC"/>
</dbReference>
<protein>
    <submittedName>
        <fullName evidence="7">AraC-type DNA-binding protein</fullName>
    </submittedName>
</protein>
<accession>A0A1X7L543</accession>
<dbReference type="Gene3D" id="3.40.50.1980">
    <property type="entry name" value="Nitrogenase molybdenum iron protein domain"/>
    <property type="match status" value="1"/>
</dbReference>
<reference evidence="7 8" key="1">
    <citation type="submission" date="2017-04" db="EMBL/GenBank/DDBJ databases">
        <authorList>
            <person name="Afonso C.L."/>
            <person name="Miller P.J."/>
            <person name="Scott M.A."/>
            <person name="Spackman E."/>
            <person name="Goraichik I."/>
            <person name="Dimitrov K.M."/>
            <person name="Suarez D.L."/>
            <person name="Swayne D.E."/>
        </authorList>
    </citation>
    <scope>NUCLEOTIDE SEQUENCE [LARGE SCALE GENOMIC DNA]</scope>
    <source>
        <strain evidence="7 8">11</strain>
    </source>
</reference>
<keyword evidence="8" id="KW-1185">Reference proteome</keyword>
<dbReference type="InterPro" id="IPR002491">
    <property type="entry name" value="ABC_transptr_periplasmic_BD"/>
</dbReference>
<proteinExistence type="predicted"/>
<dbReference type="SUPFAM" id="SSF53807">
    <property type="entry name" value="Helical backbone' metal receptor"/>
    <property type="match status" value="1"/>
</dbReference>
<dbReference type="Proteomes" id="UP000193834">
    <property type="component" value="Unassembled WGS sequence"/>
</dbReference>
<dbReference type="AlphaFoldDB" id="A0A1X7L543"/>
<gene>
    <name evidence="7" type="ORF">SAMN06295960_2997</name>
</gene>
<evidence type="ECO:0000259" key="6">
    <source>
        <dbReference type="PROSITE" id="PS50983"/>
    </source>
</evidence>
<dbReference type="Gene3D" id="1.10.10.60">
    <property type="entry name" value="Homeodomain-like"/>
    <property type="match status" value="2"/>
</dbReference>
<dbReference type="Pfam" id="PF12833">
    <property type="entry name" value="HTH_18"/>
    <property type="match status" value="1"/>
</dbReference>
<evidence type="ECO:0000256" key="2">
    <source>
        <dbReference type="ARBA" id="ARBA00023125"/>
    </source>
</evidence>
<feature type="domain" description="Fe/B12 periplasmic-binding" evidence="6">
    <location>
        <begin position="299"/>
        <end position="565"/>
    </location>
</feature>
<dbReference type="EMBL" id="FXAZ01000004">
    <property type="protein sequence ID" value="SMG48978.1"/>
    <property type="molecule type" value="Genomic_DNA"/>
</dbReference>
<keyword evidence="4" id="KW-0472">Membrane</keyword>
<feature type="domain" description="HTH araC/xylS-type" evidence="5">
    <location>
        <begin position="197"/>
        <end position="295"/>
    </location>
</feature>